<reference evidence="2" key="1">
    <citation type="journal article" date="2021" name="bioRxiv">
        <title>Whole Genome Assembly and Annotation of Northern Wild Rice, Zizania palustris L., Supports a Whole Genome Duplication in the Zizania Genus.</title>
        <authorList>
            <person name="Haas M."/>
            <person name="Kono T."/>
            <person name="Macchietto M."/>
            <person name="Millas R."/>
            <person name="McGilp L."/>
            <person name="Shao M."/>
            <person name="Duquette J."/>
            <person name="Hirsch C.N."/>
            <person name="Kimball J."/>
        </authorList>
    </citation>
    <scope>NUCLEOTIDE SEQUENCE</scope>
    <source>
        <tissue evidence="2">Fresh leaf tissue</tissue>
    </source>
</reference>
<evidence type="ECO:0000313" key="2">
    <source>
        <dbReference type="EMBL" id="KAG8070539.1"/>
    </source>
</evidence>
<protein>
    <submittedName>
        <fullName evidence="2">Uncharacterized protein</fullName>
    </submittedName>
</protein>
<sequence>MPPLRCFEVEVAAQMLVWAFDPPLGFLIVLPFSNLDLILSSFNISLIMANPSLAAGFPALAVVVRASFPMFLSRFFPFVGRVVADGDIGIPKV</sequence>
<accession>A0A8J5T6T0</accession>
<keyword evidence="1" id="KW-0812">Transmembrane</keyword>
<dbReference type="AlphaFoldDB" id="A0A8J5T6T0"/>
<reference evidence="2" key="2">
    <citation type="submission" date="2021-02" db="EMBL/GenBank/DDBJ databases">
        <authorList>
            <person name="Kimball J.A."/>
            <person name="Haas M.W."/>
            <person name="Macchietto M."/>
            <person name="Kono T."/>
            <person name="Duquette J."/>
            <person name="Shao M."/>
        </authorList>
    </citation>
    <scope>NUCLEOTIDE SEQUENCE</scope>
    <source>
        <tissue evidence="2">Fresh leaf tissue</tissue>
    </source>
</reference>
<evidence type="ECO:0000313" key="3">
    <source>
        <dbReference type="Proteomes" id="UP000729402"/>
    </source>
</evidence>
<dbReference type="Proteomes" id="UP000729402">
    <property type="component" value="Unassembled WGS sequence"/>
</dbReference>
<gene>
    <name evidence="2" type="ORF">GUJ93_ZPchr0006g43645</name>
</gene>
<proteinExistence type="predicted"/>
<feature type="transmembrane region" description="Helical" evidence="1">
    <location>
        <begin position="12"/>
        <end position="32"/>
    </location>
</feature>
<keyword evidence="1" id="KW-1133">Transmembrane helix</keyword>
<feature type="transmembrane region" description="Helical" evidence="1">
    <location>
        <begin position="44"/>
        <end position="64"/>
    </location>
</feature>
<comment type="caution">
    <text evidence="2">The sequence shown here is derived from an EMBL/GenBank/DDBJ whole genome shotgun (WGS) entry which is preliminary data.</text>
</comment>
<keyword evidence="1" id="KW-0472">Membrane</keyword>
<dbReference type="OrthoDB" id="684418at2759"/>
<keyword evidence="3" id="KW-1185">Reference proteome</keyword>
<evidence type="ECO:0000256" key="1">
    <source>
        <dbReference type="SAM" id="Phobius"/>
    </source>
</evidence>
<dbReference type="EMBL" id="JAAALK010000283">
    <property type="protein sequence ID" value="KAG8070539.1"/>
    <property type="molecule type" value="Genomic_DNA"/>
</dbReference>
<organism evidence="2 3">
    <name type="scientific">Zizania palustris</name>
    <name type="common">Northern wild rice</name>
    <dbReference type="NCBI Taxonomy" id="103762"/>
    <lineage>
        <taxon>Eukaryota</taxon>
        <taxon>Viridiplantae</taxon>
        <taxon>Streptophyta</taxon>
        <taxon>Embryophyta</taxon>
        <taxon>Tracheophyta</taxon>
        <taxon>Spermatophyta</taxon>
        <taxon>Magnoliopsida</taxon>
        <taxon>Liliopsida</taxon>
        <taxon>Poales</taxon>
        <taxon>Poaceae</taxon>
        <taxon>BOP clade</taxon>
        <taxon>Oryzoideae</taxon>
        <taxon>Oryzeae</taxon>
        <taxon>Zizaniinae</taxon>
        <taxon>Zizania</taxon>
    </lineage>
</organism>
<name>A0A8J5T6T0_ZIZPA</name>